<dbReference type="Pfam" id="PF05380">
    <property type="entry name" value="Peptidase_A17"/>
    <property type="match status" value="1"/>
</dbReference>
<organism evidence="1 2">
    <name type="scientific">Dryococelus australis</name>
    <dbReference type="NCBI Taxonomy" id="614101"/>
    <lineage>
        <taxon>Eukaryota</taxon>
        <taxon>Metazoa</taxon>
        <taxon>Ecdysozoa</taxon>
        <taxon>Arthropoda</taxon>
        <taxon>Hexapoda</taxon>
        <taxon>Insecta</taxon>
        <taxon>Pterygota</taxon>
        <taxon>Neoptera</taxon>
        <taxon>Polyneoptera</taxon>
        <taxon>Phasmatodea</taxon>
        <taxon>Verophasmatodea</taxon>
        <taxon>Anareolatae</taxon>
        <taxon>Phasmatidae</taxon>
        <taxon>Eurycanthinae</taxon>
        <taxon>Dryococelus</taxon>
    </lineage>
</organism>
<name>A0ABQ9GGB5_9NEOP</name>
<dbReference type="InterPro" id="IPR008042">
    <property type="entry name" value="Retrotrans_Pao"/>
</dbReference>
<gene>
    <name evidence="1" type="ORF">PR048_029607</name>
</gene>
<proteinExistence type="predicted"/>
<evidence type="ECO:0000313" key="2">
    <source>
        <dbReference type="Proteomes" id="UP001159363"/>
    </source>
</evidence>
<accession>A0ABQ9GGB5</accession>
<dbReference type="PANTHER" id="PTHR47331">
    <property type="entry name" value="PHD-TYPE DOMAIN-CONTAINING PROTEIN"/>
    <property type="match status" value="1"/>
</dbReference>
<dbReference type="PANTHER" id="PTHR47331:SF5">
    <property type="entry name" value="RIBONUCLEASE H"/>
    <property type="match status" value="1"/>
</dbReference>
<sequence length="174" mass="19563">MLLSQLTLQHVGSSLIKRFLTCHRPQLLEGCVYEIHGFSDNSEIGYAAVVYMRIVDPHGKIDFRLIVGKSTVAPVKVQSLQCLELCGVLLLACLFNYVSVEFKDELSLSSLTNELIPKLSRHGLTGLHTMANKVSELQDLTQPSWWKHVCSEDNHADCASRGLWPAQLLNHHLW</sequence>
<dbReference type="EMBL" id="JARBHB010000013">
    <property type="protein sequence ID" value="KAJ8870584.1"/>
    <property type="molecule type" value="Genomic_DNA"/>
</dbReference>
<evidence type="ECO:0000313" key="1">
    <source>
        <dbReference type="EMBL" id="KAJ8870584.1"/>
    </source>
</evidence>
<keyword evidence="2" id="KW-1185">Reference proteome</keyword>
<dbReference type="Proteomes" id="UP001159363">
    <property type="component" value="Chromosome 12"/>
</dbReference>
<comment type="caution">
    <text evidence="1">The sequence shown here is derived from an EMBL/GenBank/DDBJ whole genome shotgun (WGS) entry which is preliminary data.</text>
</comment>
<protein>
    <submittedName>
        <fullName evidence="1">Uncharacterized protein</fullName>
    </submittedName>
</protein>
<reference evidence="1 2" key="1">
    <citation type="submission" date="2023-02" db="EMBL/GenBank/DDBJ databases">
        <title>LHISI_Scaffold_Assembly.</title>
        <authorList>
            <person name="Stuart O.P."/>
            <person name="Cleave R."/>
            <person name="Magrath M.J.L."/>
            <person name="Mikheyev A.S."/>
        </authorList>
    </citation>
    <scope>NUCLEOTIDE SEQUENCE [LARGE SCALE GENOMIC DNA]</scope>
    <source>
        <strain evidence="1">Daus_M_001</strain>
        <tissue evidence="1">Leg muscle</tissue>
    </source>
</reference>